<reference evidence="1" key="1">
    <citation type="submission" date="2022-04" db="EMBL/GenBank/DDBJ databases">
        <title>Genome of the entomopathogenic fungus Entomophthora muscae.</title>
        <authorList>
            <person name="Elya C."/>
            <person name="Lovett B.R."/>
            <person name="Lee E."/>
            <person name="Macias A.M."/>
            <person name="Hajek A.E."/>
            <person name="De Bivort B.L."/>
            <person name="Kasson M.T."/>
            <person name="De Fine Licht H.H."/>
            <person name="Stajich J.E."/>
        </authorList>
    </citation>
    <scope>NUCLEOTIDE SEQUENCE</scope>
    <source>
        <strain evidence="1">Berkeley</strain>
    </source>
</reference>
<comment type="caution">
    <text evidence="1">The sequence shown here is derived from an EMBL/GenBank/DDBJ whole genome shotgun (WGS) entry which is preliminary data.</text>
</comment>
<dbReference type="Proteomes" id="UP001165960">
    <property type="component" value="Unassembled WGS sequence"/>
</dbReference>
<name>A0ACC2SLC4_9FUNG</name>
<dbReference type="EMBL" id="QTSX02004985">
    <property type="protein sequence ID" value="KAJ9062927.1"/>
    <property type="molecule type" value="Genomic_DNA"/>
</dbReference>
<gene>
    <name evidence="1" type="ORF">DSO57_1005439</name>
</gene>
<organism evidence="1 2">
    <name type="scientific">Entomophthora muscae</name>
    <dbReference type="NCBI Taxonomy" id="34485"/>
    <lineage>
        <taxon>Eukaryota</taxon>
        <taxon>Fungi</taxon>
        <taxon>Fungi incertae sedis</taxon>
        <taxon>Zoopagomycota</taxon>
        <taxon>Entomophthoromycotina</taxon>
        <taxon>Entomophthoromycetes</taxon>
        <taxon>Entomophthorales</taxon>
        <taxon>Entomophthoraceae</taxon>
        <taxon>Entomophthora</taxon>
    </lineage>
</organism>
<evidence type="ECO:0000313" key="1">
    <source>
        <dbReference type="EMBL" id="KAJ9062927.1"/>
    </source>
</evidence>
<sequence>MKTTSAVLSLLAIAAQARPTSDSKHFAFDPIPAPIRPDYQPNSGYQPTPLIPNYHPDPVVPDYQPVSVAPDYQPAQVAPIYGHEDSDDDCFDGVVPTSTGSGKLGITIRKGRCRSSVRAKNGPHGTKINAKSKGKIREIHL</sequence>
<keyword evidence="2" id="KW-1185">Reference proteome</keyword>
<accession>A0ACC2SLC4</accession>
<protein>
    <submittedName>
        <fullName evidence="1">Uncharacterized protein</fullName>
    </submittedName>
</protein>
<proteinExistence type="predicted"/>
<evidence type="ECO:0000313" key="2">
    <source>
        <dbReference type="Proteomes" id="UP001165960"/>
    </source>
</evidence>